<name>A0A1G2MLJ0_9BACT</name>
<dbReference type="PANTHER" id="PTHR43630:SF2">
    <property type="entry name" value="GLYCOSYLTRANSFERASE"/>
    <property type="match status" value="1"/>
</dbReference>
<organism evidence="3 4">
    <name type="scientific">Candidatus Taylorbacteria bacterium RIFCSPHIGHO2_02_FULL_43_32b</name>
    <dbReference type="NCBI Taxonomy" id="1802306"/>
    <lineage>
        <taxon>Bacteria</taxon>
        <taxon>Candidatus Tayloriibacteriota</taxon>
    </lineage>
</organism>
<feature type="domain" description="Glycosyltransferase 2-like" evidence="2">
    <location>
        <begin position="13"/>
        <end position="158"/>
    </location>
</feature>
<sequence>MKSYKPENLKNISLVICVRNSANLLHGCLTEIKKESPESEVIVIDGNSRDNSASIAKNFTLNVFSDEGKGLAAARQLGIDKATRSLVAFVGPDNIISRELLLKMANVLLADPMTAAVVANTKVINPKNYWEKTTNYIYEYLINKVGSVDVVGTPCMYPVEIVRKIRYDSRITGGCDDTDLSFRLKDAGYKLEMIDSYNYEKNDLEFKDFCARWKTFYGRGDAEFYNKYKDTWTFRRKFQSLTHPLRKYILKGSWIFIRKGKFIYVPGIIIAGLSRYLGWYIHYKKTVSK</sequence>
<protein>
    <recommendedName>
        <fullName evidence="2">Glycosyltransferase 2-like domain-containing protein</fullName>
    </recommendedName>
</protein>
<dbReference type="Pfam" id="PF00535">
    <property type="entry name" value="Glycos_transf_2"/>
    <property type="match status" value="1"/>
</dbReference>
<evidence type="ECO:0000256" key="1">
    <source>
        <dbReference type="SAM" id="Phobius"/>
    </source>
</evidence>
<keyword evidence="1" id="KW-0472">Membrane</keyword>
<dbReference type="PANTHER" id="PTHR43630">
    <property type="entry name" value="POLY-BETA-1,6-N-ACETYL-D-GLUCOSAMINE SYNTHASE"/>
    <property type="match status" value="1"/>
</dbReference>
<evidence type="ECO:0000259" key="2">
    <source>
        <dbReference type="Pfam" id="PF00535"/>
    </source>
</evidence>
<keyword evidence="1" id="KW-1133">Transmembrane helix</keyword>
<reference evidence="3 4" key="1">
    <citation type="journal article" date="2016" name="Nat. Commun.">
        <title>Thousands of microbial genomes shed light on interconnected biogeochemical processes in an aquifer system.</title>
        <authorList>
            <person name="Anantharaman K."/>
            <person name="Brown C.T."/>
            <person name="Hug L.A."/>
            <person name="Sharon I."/>
            <person name="Castelle C.J."/>
            <person name="Probst A.J."/>
            <person name="Thomas B.C."/>
            <person name="Singh A."/>
            <person name="Wilkins M.J."/>
            <person name="Karaoz U."/>
            <person name="Brodie E.L."/>
            <person name="Williams K.H."/>
            <person name="Hubbard S.S."/>
            <person name="Banfield J.F."/>
        </authorList>
    </citation>
    <scope>NUCLEOTIDE SEQUENCE [LARGE SCALE GENOMIC DNA]</scope>
</reference>
<proteinExistence type="predicted"/>
<keyword evidence="1" id="KW-0812">Transmembrane</keyword>
<dbReference type="InterPro" id="IPR029044">
    <property type="entry name" value="Nucleotide-diphossugar_trans"/>
</dbReference>
<gene>
    <name evidence="3" type="ORF">A3C72_01815</name>
</gene>
<accession>A0A1G2MLJ0</accession>
<dbReference type="AlphaFoldDB" id="A0A1G2MLJ0"/>
<dbReference type="Gene3D" id="3.90.550.10">
    <property type="entry name" value="Spore Coat Polysaccharide Biosynthesis Protein SpsA, Chain A"/>
    <property type="match status" value="1"/>
</dbReference>
<dbReference type="STRING" id="1802306.A3C72_01815"/>
<evidence type="ECO:0000313" key="4">
    <source>
        <dbReference type="Proteomes" id="UP000177130"/>
    </source>
</evidence>
<dbReference type="EMBL" id="MHRK01000008">
    <property type="protein sequence ID" value="OHA24614.1"/>
    <property type="molecule type" value="Genomic_DNA"/>
</dbReference>
<comment type="caution">
    <text evidence="3">The sequence shown here is derived from an EMBL/GenBank/DDBJ whole genome shotgun (WGS) entry which is preliminary data.</text>
</comment>
<feature type="transmembrane region" description="Helical" evidence="1">
    <location>
        <begin position="262"/>
        <end position="281"/>
    </location>
</feature>
<evidence type="ECO:0000313" key="3">
    <source>
        <dbReference type="EMBL" id="OHA24614.1"/>
    </source>
</evidence>
<dbReference type="SUPFAM" id="SSF53448">
    <property type="entry name" value="Nucleotide-diphospho-sugar transferases"/>
    <property type="match status" value="1"/>
</dbReference>
<dbReference type="Proteomes" id="UP000177130">
    <property type="component" value="Unassembled WGS sequence"/>
</dbReference>
<dbReference type="InterPro" id="IPR001173">
    <property type="entry name" value="Glyco_trans_2-like"/>
</dbReference>